<dbReference type="Pfam" id="PF13649">
    <property type="entry name" value="Methyltransf_25"/>
    <property type="match status" value="1"/>
</dbReference>
<protein>
    <recommendedName>
        <fullName evidence="2">Methyltransferase domain-containing protein</fullName>
    </recommendedName>
</protein>
<dbReference type="RefSeq" id="WP_015029964.1">
    <property type="nucleotide sequence ID" value="NC_018748.1"/>
</dbReference>
<reference evidence="3 4" key="1">
    <citation type="submission" date="2011-07" db="EMBL/GenBank/DDBJ databases">
        <title>The complete genome of chromosome of Emticicia oligotrophica DSM 17448.</title>
        <authorList>
            <consortium name="US DOE Joint Genome Institute (JGI-PGF)"/>
            <person name="Lucas S."/>
            <person name="Han J."/>
            <person name="Lapidus A."/>
            <person name="Bruce D."/>
            <person name="Goodwin L."/>
            <person name="Pitluck S."/>
            <person name="Peters L."/>
            <person name="Kyrpides N."/>
            <person name="Mavromatis K."/>
            <person name="Ivanova N."/>
            <person name="Ovchinnikova G."/>
            <person name="Teshima H."/>
            <person name="Detter J.C."/>
            <person name="Tapia R."/>
            <person name="Han C."/>
            <person name="Land M."/>
            <person name="Hauser L."/>
            <person name="Markowitz V."/>
            <person name="Cheng J.-F."/>
            <person name="Hugenholtz P."/>
            <person name="Woyke T."/>
            <person name="Wu D."/>
            <person name="Tindall B."/>
            <person name="Pomrenke H."/>
            <person name="Brambilla E."/>
            <person name="Klenk H.-P."/>
            <person name="Eisen J.A."/>
        </authorList>
    </citation>
    <scope>NUCLEOTIDE SEQUENCE [LARGE SCALE GENOMIC DNA]</scope>
    <source>
        <strain evidence="3 4">DSM 17448</strain>
    </source>
</reference>
<evidence type="ECO:0000256" key="1">
    <source>
        <dbReference type="ARBA" id="ARBA00022679"/>
    </source>
</evidence>
<evidence type="ECO:0000259" key="2">
    <source>
        <dbReference type="Pfam" id="PF13649"/>
    </source>
</evidence>
<accession>A0ABM5N440</accession>
<dbReference type="Proteomes" id="UP000002875">
    <property type="component" value="Chromosome"/>
</dbReference>
<proteinExistence type="predicted"/>
<keyword evidence="4" id="KW-1185">Reference proteome</keyword>
<keyword evidence="1" id="KW-0808">Transferase</keyword>
<dbReference type="PANTHER" id="PTHR43861">
    <property type="entry name" value="TRANS-ACONITATE 2-METHYLTRANSFERASE-RELATED"/>
    <property type="match status" value="1"/>
</dbReference>
<dbReference type="SUPFAM" id="SSF53335">
    <property type="entry name" value="S-adenosyl-L-methionine-dependent methyltransferases"/>
    <property type="match status" value="1"/>
</dbReference>
<gene>
    <name evidence="3" type="ordered locus">Emtol_3137</name>
</gene>
<dbReference type="EMBL" id="CP002961">
    <property type="protein sequence ID" value="AFK04270.1"/>
    <property type="molecule type" value="Genomic_DNA"/>
</dbReference>
<evidence type="ECO:0000313" key="4">
    <source>
        <dbReference type="Proteomes" id="UP000002875"/>
    </source>
</evidence>
<dbReference type="PANTHER" id="PTHR43861:SF3">
    <property type="entry name" value="PUTATIVE (AFU_ORTHOLOGUE AFUA_2G14390)-RELATED"/>
    <property type="match status" value="1"/>
</dbReference>
<evidence type="ECO:0000313" key="3">
    <source>
        <dbReference type="EMBL" id="AFK04270.1"/>
    </source>
</evidence>
<name>A0ABM5N440_EMTOG</name>
<organism evidence="3 4">
    <name type="scientific">Emticicia oligotrophica (strain DSM 17448 / CIP 109782 / MTCC 6937 / GPTSA100-15)</name>
    <dbReference type="NCBI Taxonomy" id="929562"/>
    <lineage>
        <taxon>Bacteria</taxon>
        <taxon>Pseudomonadati</taxon>
        <taxon>Bacteroidota</taxon>
        <taxon>Cytophagia</taxon>
        <taxon>Cytophagales</taxon>
        <taxon>Leadbetterellaceae</taxon>
        <taxon>Emticicia</taxon>
    </lineage>
</organism>
<dbReference type="InterPro" id="IPR029063">
    <property type="entry name" value="SAM-dependent_MTases_sf"/>
</dbReference>
<dbReference type="Gene3D" id="3.40.50.150">
    <property type="entry name" value="Vaccinia Virus protein VP39"/>
    <property type="match status" value="1"/>
</dbReference>
<sequence>MKEFWDARYNEETFAYGINPNEFFKENIDKLPVGNILLPAEGEGRNAVYAARKGWQVTAFDFSVSAKIKAMKLAEEHGVSIDFKVLDAANFQPEANIKYDVVGLFYAHIPAELRLEFHQKIVQIVKNSGYVIFEAFHKNQLNYLSGGPKDAKMLFSKEELEQEFAGLKFLSIEDKVINLDEGLYHQGQGYVLRMIATKA</sequence>
<dbReference type="InterPro" id="IPR041698">
    <property type="entry name" value="Methyltransf_25"/>
</dbReference>
<dbReference type="CDD" id="cd02440">
    <property type="entry name" value="AdoMet_MTases"/>
    <property type="match status" value="1"/>
</dbReference>
<feature type="domain" description="Methyltransferase" evidence="2">
    <location>
        <begin position="40"/>
        <end position="129"/>
    </location>
</feature>